<keyword evidence="2" id="KW-1185">Reference proteome</keyword>
<accession>A0A540WHZ3</accession>
<dbReference type="OrthoDB" id="5382997at2"/>
<evidence type="ECO:0000313" key="2">
    <source>
        <dbReference type="Proteomes" id="UP000315369"/>
    </source>
</evidence>
<sequence>MPFGEHPQRKLHRDFVSFREMLFLWAMEYVHLPNFPHQARYHRGKDLQASTVEDLARILEKTGFERLPYPRYSMLFERDDAAIRLYRPPDDSTFDIRVGMHSAEQLRHFQALIEDNTDLKRSTW</sequence>
<reference evidence="1 2" key="1">
    <citation type="submission" date="2019-06" db="EMBL/GenBank/DDBJ databases">
        <authorList>
            <person name="Livingstone P."/>
            <person name="Whitworth D."/>
        </authorList>
    </citation>
    <scope>NUCLEOTIDE SEQUENCE [LARGE SCALE GENOMIC DNA]</scope>
    <source>
        <strain evidence="1 2">AM401</strain>
    </source>
</reference>
<evidence type="ECO:0000313" key="1">
    <source>
        <dbReference type="EMBL" id="TQF08646.1"/>
    </source>
</evidence>
<protein>
    <submittedName>
        <fullName evidence="1">Uncharacterized protein</fullName>
    </submittedName>
</protein>
<gene>
    <name evidence="1" type="ORF">FJV41_48805</name>
</gene>
<proteinExistence type="predicted"/>
<dbReference type="EMBL" id="VIFM01000497">
    <property type="protein sequence ID" value="TQF08646.1"/>
    <property type="molecule type" value="Genomic_DNA"/>
</dbReference>
<dbReference type="AlphaFoldDB" id="A0A540WHZ3"/>
<name>A0A540WHZ3_9BACT</name>
<dbReference type="Proteomes" id="UP000315369">
    <property type="component" value="Unassembled WGS sequence"/>
</dbReference>
<organism evidence="1 2">
    <name type="scientific">Myxococcus llanfairpwllgwyngyllgogerychwyrndrobwllllantysiliogogogochensis</name>
    <dbReference type="NCBI Taxonomy" id="2590453"/>
    <lineage>
        <taxon>Bacteria</taxon>
        <taxon>Pseudomonadati</taxon>
        <taxon>Myxococcota</taxon>
        <taxon>Myxococcia</taxon>
        <taxon>Myxococcales</taxon>
        <taxon>Cystobacterineae</taxon>
        <taxon>Myxococcaceae</taxon>
        <taxon>Myxococcus</taxon>
    </lineage>
</organism>
<comment type="caution">
    <text evidence="1">The sequence shown here is derived from an EMBL/GenBank/DDBJ whole genome shotgun (WGS) entry which is preliminary data.</text>
</comment>